<evidence type="ECO:0000256" key="3">
    <source>
        <dbReference type="ARBA" id="ARBA00022475"/>
    </source>
</evidence>
<evidence type="ECO:0000313" key="17">
    <source>
        <dbReference type="Proteomes" id="UP001497457"/>
    </source>
</evidence>
<evidence type="ECO:0000256" key="4">
    <source>
        <dbReference type="ARBA" id="ARBA00022614"/>
    </source>
</evidence>
<keyword evidence="8" id="KW-0677">Repeat</keyword>
<dbReference type="FunFam" id="3.80.10.10:FF:000129">
    <property type="entry name" value="Leucine-rich repeat receptor-like kinase"/>
    <property type="match status" value="1"/>
</dbReference>
<accession>A0ABC9DWZ2</accession>
<evidence type="ECO:0000256" key="13">
    <source>
        <dbReference type="SAM" id="Phobius"/>
    </source>
</evidence>
<keyword evidence="3" id="KW-1003">Cell membrane</keyword>
<feature type="chain" id="PRO_5044763958" description="Leucine-rich repeat-containing N-terminal plant-type domain-containing protein" evidence="14">
    <location>
        <begin position="24"/>
        <end position="974"/>
    </location>
</feature>
<dbReference type="SMART" id="SM00365">
    <property type="entry name" value="LRR_SD22"/>
    <property type="match status" value="7"/>
</dbReference>
<dbReference type="FunFam" id="3.80.10.10:FF:000383">
    <property type="entry name" value="Leucine-rich repeat receptor protein kinase EMS1"/>
    <property type="match status" value="1"/>
</dbReference>
<dbReference type="PRINTS" id="PR00019">
    <property type="entry name" value="LEURICHRPT"/>
</dbReference>
<keyword evidence="4" id="KW-0433">Leucine-rich repeat</keyword>
<dbReference type="InterPro" id="IPR046956">
    <property type="entry name" value="RLP23-like"/>
</dbReference>
<dbReference type="AlphaFoldDB" id="A0ABC9DWZ2"/>
<keyword evidence="10 13" id="KW-0472">Membrane</keyword>
<evidence type="ECO:0000256" key="11">
    <source>
        <dbReference type="ARBA" id="ARBA00023170"/>
    </source>
</evidence>
<dbReference type="GO" id="GO:0005886">
    <property type="term" value="C:plasma membrane"/>
    <property type="evidence" value="ECO:0007669"/>
    <property type="project" value="UniProtKB-SubCell"/>
</dbReference>
<evidence type="ECO:0000259" key="15">
    <source>
        <dbReference type="Pfam" id="PF08263"/>
    </source>
</evidence>
<evidence type="ECO:0000313" key="16">
    <source>
        <dbReference type="EMBL" id="CAL5046380.1"/>
    </source>
</evidence>
<comment type="similarity">
    <text evidence="2">Belongs to the RLP family.</text>
</comment>
<dbReference type="Gene3D" id="3.80.10.10">
    <property type="entry name" value="Ribonuclease Inhibitor"/>
    <property type="match status" value="5"/>
</dbReference>
<comment type="subcellular location">
    <subcellularLocation>
        <location evidence="1">Cell membrane</location>
        <topology evidence="1">Single-pass type I membrane protein</topology>
    </subcellularLocation>
</comment>
<dbReference type="InterPro" id="IPR001611">
    <property type="entry name" value="Leu-rich_rpt"/>
</dbReference>
<dbReference type="EMBL" id="OZ075145">
    <property type="protein sequence ID" value="CAL5046380.1"/>
    <property type="molecule type" value="Genomic_DNA"/>
</dbReference>
<dbReference type="SUPFAM" id="SSF52058">
    <property type="entry name" value="L domain-like"/>
    <property type="match status" value="2"/>
</dbReference>
<feature type="domain" description="Leucine-rich repeat-containing N-terminal plant-type" evidence="15">
    <location>
        <begin position="37"/>
        <end position="74"/>
    </location>
</feature>
<keyword evidence="12" id="KW-0325">Glycoprotein</keyword>
<sequence length="974" mass="107746">MILKSFMFALAVLILLLPTKTKGSKPDTQQHSGCIAKEREALLSIKAGITDDTYGLLSSWKGQDCCSWMGVSCSNRTGHVVELDLHGGYLEGEISSSLKVLKYLQHLDLSDNYELLVGPRGRIPDFLGSLHDLQYLNLSGLACSGPVPHQLGDLSSLLYLDLESDFWQLYSADLSWLRQLSSLKHLHMSNVNLSTIIGWVDTVSMISSLEVLTLDGCLLPWDVNTVHSAPHSNLTRLRIIDLSFNYLETFDAIRFISGATNLRYLSLDNNLISGPLPAELGNLSSLEVLQLSSNSHVKGMVPGTLMNLCNLKILDLSWNNVEGNITEFLDRSPNCSWSKLQVLNLHRNSITGSLPDWINRMTSLNTLDLGFNRLTGTLTTGIGTLSNLTYLDLCYNLMDGVITEEHFSKLSDLQELHLSANSFSMEWTSDWVPPFRLQTLGLKSCCLGPGFPNWLRWQKNISTLFMSNTSIADTMPDWFWKVFSKADILDLSSNNISGTLPATLGQMEASLLDLSSNQFTGTVQQVPQKIVTLDLSRNILSGPLALNFQSPMLVEGLILFDNYFTGTIPTSICQMKSLTLFDIGNNMITGQLPRCSEYMASKSSMVPPSTASPNTYSNSSTPMPMSIIILRLDSNNLSGEFPLLLQNCPELSFIDLGQNKFFGEIPAWIGEKLTELGILRLRANMFSGHIPSQLRKLRHLQYLDLAHNNLSGTIPQSLLNMDGDTIDIDFLYNPSFAQGAPDEVADSLGPAPYVSISAVTKGQERKYIGQFIYMSSLDLSCNQLTGEIPKSIGAKTGLVNMNLSRNQLTGKIPENIGSMNSLESLDLSNNELSGEIPSSLSDLTSLSYLNLSYNDLSGRIPSGHQLDTLSTTDPASMYIGNIGLCGPPLQKNCSGNGTAQSHFMTRKEVSEIMTFYFGLSVGFVVGLWVVFCALLFNKTWRASYFQLFDKMYEKIYLLVVLNWARMAMDTNITY</sequence>
<dbReference type="FunFam" id="3.80.10.10:FF:000649">
    <property type="entry name" value="Leucine Rich Repeat family protein"/>
    <property type="match status" value="1"/>
</dbReference>
<dbReference type="Pfam" id="PF00560">
    <property type="entry name" value="LRR_1"/>
    <property type="match status" value="5"/>
</dbReference>
<evidence type="ECO:0000256" key="6">
    <source>
        <dbReference type="ARBA" id="ARBA00022692"/>
    </source>
</evidence>
<keyword evidence="9 13" id="KW-1133">Transmembrane helix</keyword>
<dbReference type="SUPFAM" id="SSF52047">
    <property type="entry name" value="RNI-like"/>
    <property type="match status" value="2"/>
</dbReference>
<evidence type="ECO:0000256" key="5">
    <source>
        <dbReference type="ARBA" id="ARBA00022626"/>
    </source>
</evidence>
<evidence type="ECO:0000256" key="2">
    <source>
        <dbReference type="ARBA" id="ARBA00009592"/>
    </source>
</evidence>
<feature type="signal peptide" evidence="14">
    <location>
        <begin position="1"/>
        <end position="23"/>
    </location>
</feature>
<keyword evidence="7 14" id="KW-0732">Signal</keyword>
<dbReference type="SMART" id="SM00369">
    <property type="entry name" value="LRR_TYP"/>
    <property type="match status" value="5"/>
</dbReference>
<name>A0ABC9DWZ2_9POAL</name>
<gene>
    <name evidence="16" type="ORF">URODEC1_LOCUS89297</name>
</gene>
<evidence type="ECO:0000256" key="9">
    <source>
        <dbReference type="ARBA" id="ARBA00022989"/>
    </source>
</evidence>
<dbReference type="FunFam" id="3.80.10.10:FF:001347">
    <property type="entry name" value="LRR receptor-like serine/threonine-protein kinase GSO2"/>
    <property type="match status" value="1"/>
</dbReference>
<keyword evidence="6 13" id="KW-0812">Transmembrane</keyword>
<dbReference type="Proteomes" id="UP001497457">
    <property type="component" value="Chromosome 35b"/>
</dbReference>
<protein>
    <recommendedName>
        <fullName evidence="15">Leucine-rich repeat-containing N-terminal plant-type domain-containing protein</fullName>
    </recommendedName>
</protein>
<evidence type="ECO:0000256" key="12">
    <source>
        <dbReference type="ARBA" id="ARBA00023180"/>
    </source>
</evidence>
<dbReference type="InterPro" id="IPR013210">
    <property type="entry name" value="LRR_N_plant-typ"/>
</dbReference>
<proteinExistence type="inferred from homology"/>
<dbReference type="PROSITE" id="PS51450">
    <property type="entry name" value="LRR"/>
    <property type="match status" value="1"/>
</dbReference>
<feature type="transmembrane region" description="Helical" evidence="13">
    <location>
        <begin position="915"/>
        <end position="936"/>
    </location>
</feature>
<evidence type="ECO:0000256" key="8">
    <source>
        <dbReference type="ARBA" id="ARBA00022737"/>
    </source>
</evidence>
<dbReference type="PANTHER" id="PTHR48063:SF92">
    <property type="entry name" value="LEUCINE-RICH REPEAT-CONTAINING N-TERMINAL PLANT-TYPE DOMAIN-CONTAINING PROTEIN"/>
    <property type="match status" value="1"/>
</dbReference>
<evidence type="ECO:0000256" key="1">
    <source>
        <dbReference type="ARBA" id="ARBA00004251"/>
    </source>
</evidence>
<reference evidence="16" key="1">
    <citation type="submission" date="2024-10" db="EMBL/GenBank/DDBJ databases">
        <authorList>
            <person name="Ryan C."/>
        </authorList>
    </citation>
    <scope>NUCLEOTIDE SEQUENCE [LARGE SCALE GENOMIC DNA]</scope>
</reference>
<dbReference type="InterPro" id="IPR003591">
    <property type="entry name" value="Leu-rich_rpt_typical-subtyp"/>
</dbReference>
<keyword evidence="17" id="KW-1185">Reference proteome</keyword>
<dbReference type="GO" id="GO:0009742">
    <property type="term" value="P:brassinosteroid mediated signaling pathway"/>
    <property type="evidence" value="ECO:0007669"/>
    <property type="project" value="UniProtKB-KW"/>
</dbReference>
<evidence type="ECO:0000256" key="14">
    <source>
        <dbReference type="SAM" id="SignalP"/>
    </source>
</evidence>
<evidence type="ECO:0000256" key="10">
    <source>
        <dbReference type="ARBA" id="ARBA00023136"/>
    </source>
</evidence>
<dbReference type="FunFam" id="3.80.10.10:FF:000111">
    <property type="entry name" value="LRR receptor-like serine/threonine-protein kinase ERECTA"/>
    <property type="match status" value="1"/>
</dbReference>
<organism evidence="16 17">
    <name type="scientific">Urochloa decumbens</name>
    <dbReference type="NCBI Taxonomy" id="240449"/>
    <lineage>
        <taxon>Eukaryota</taxon>
        <taxon>Viridiplantae</taxon>
        <taxon>Streptophyta</taxon>
        <taxon>Embryophyta</taxon>
        <taxon>Tracheophyta</taxon>
        <taxon>Spermatophyta</taxon>
        <taxon>Magnoliopsida</taxon>
        <taxon>Liliopsida</taxon>
        <taxon>Poales</taxon>
        <taxon>Poaceae</taxon>
        <taxon>PACMAD clade</taxon>
        <taxon>Panicoideae</taxon>
        <taxon>Panicodae</taxon>
        <taxon>Paniceae</taxon>
        <taxon>Melinidinae</taxon>
        <taxon>Urochloa</taxon>
    </lineage>
</organism>
<evidence type="ECO:0000256" key="7">
    <source>
        <dbReference type="ARBA" id="ARBA00022729"/>
    </source>
</evidence>
<keyword evidence="5" id="KW-1070">Brassinosteroid signaling pathway</keyword>
<dbReference type="InterPro" id="IPR032675">
    <property type="entry name" value="LRR_dom_sf"/>
</dbReference>
<dbReference type="Pfam" id="PF08263">
    <property type="entry name" value="LRRNT_2"/>
    <property type="match status" value="1"/>
</dbReference>
<dbReference type="Pfam" id="PF13855">
    <property type="entry name" value="LRR_8"/>
    <property type="match status" value="2"/>
</dbReference>
<keyword evidence="11" id="KW-0675">Receptor</keyword>
<dbReference type="PANTHER" id="PTHR48063">
    <property type="entry name" value="LRR RECEPTOR-LIKE KINASE"/>
    <property type="match status" value="1"/>
</dbReference>